<reference evidence="3" key="1">
    <citation type="submission" date="2016-10" db="EMBL/GenBank/DDBJ databases">
        <authorList>
            <person name="Varghese N."/>
            <person name="Submissions S."/>
        </authorList>
    </citation>
    <scope>NUCLEOTIDE SEQUENCE [LARGE SCALE GENOMIC DNA]</scope>
    <source>
        <strain evidence="3">IBRC-M 10655</strain>
    </source>
</reference>
<dbReference type="STRING" id="504798.SAMN05421871_102846"/>
<evidence type="ECO:0000313" key="2">
    <source>
        <dbReference type="EMBL" id="SDO46841.1"/>
    </source>
</evidence>
<evidence type="ECO:0000313" key="3">
    <source>
        <dbReference type="Proteomes" id="UP000199651"/>
    </source>
</evidence>
<feature type="region of interest" description="Disordered" evidence="1">
    <location>
        <begin position="78"/>
        <end position="111"/>
    </location>
</feature>
<proteinExistence type="predicted"/>
<protein>
    <submittedName>
        <fullName evidence="2">Uncharacterized protein</fullName>
    </submittedName>
</protein>
<dbReference type="EMBL" id="FNJB01000003">
    <property type="protein sequence ID" value="SDO46841.1"/>
    <property type="molecule type" value="Genomic_DNA"/>
</dbReference>
<dbReference type="RefSeq" id="WP_091371847.1">
    <property type="nucleotide sequence ID" value="NZ_FNDV01000002.1"/>
</dbReference>
<dbReference type="Proteomes" id="UP000199651">
    <property type="component" value="Unassembled WGS sequence"/>
</dbReference>
<accession>A0A1H0JTV8</accession>
<keyword evidence="3" id="KW-1185">Reference proteome</keyword>
<dbReference type="AlphaFoldDB" id="A0A1H0JTV8"/>
<gene>
    <name evidence="2" type="ORF">SAMN05192558_103203</name>
</gene>
<evidence type="ECO:0000256" key="1">
    <source>
        <dbReference type="SAM" id="MobiDB-lite"/>
    </source>
</evidence>
<sequence length="111" mass="12379">MTFDQWHDELVLITELSKVNRQIGQYVLRALDADAKRAAPTPPDAEHALGEYLAALGQQLQERATQRTADSGRLVIEGISTDEPEQHADTAWTQPWDDTTDRRTLPNVGPS</sequence>
<organism evidence="2 3">
    <name type="scientific">Actinokineospora alba</name>
    <dbReference type="NCBI Taxonomy" id="504798"/>
    <lineage>
        <taxon>Bacteria</taxon>
        <taxon>Bacillati</taxon>
        <taxon>Actinomycetota</taxon>
        <taxon>Actinomycetes</taxon>
        <taxon>Pseudonocardiales</taxon>
        <taxon>Pseudonocardiaceae</taxon>
        <taxon>Actinokineospora</taxon>
    </lineage>
</organism>
<name>A0A1H0JTV8_9PSEU</name>
<dbReference type="OrthoDB" id="3697638at2"/>